<sequence length="132" mass="14642">MRSVVNYNQTTPFSSYLFPSQRGAIQHPRLFCFPLFNSPIWLCAYAHLEQAPAVPPPHSSLIPKAAASLAGKYWMTLTLSLCPMLSVHQSLPQAPKLAQVLLPTSSSSESDGPQHTVRSYHLNRKVTSINRL</sequence>
<proteinExistence type="predicted"/>
<evidence type="ECO:0000313" key="1">
    <source>
        <dbReference type="EMBL" id="LAA76963.1"/>
    </source>
</evidence>
<reference evidence="1" key="1">
    <citation type="submission" date="2017-07" db="EMBL/GenBank/DDBJ databases">
        <authorList>
            <person name="Mikheyev A."/>
            <person name="Grau M."/>
        </authorList>
    </citation>
    <scope>NUCLEOTIDE SEQUENCE</scope>
    <source>
        <tissue evidence="1">Venom_gland</tissue>
    </source>
</reference>
<accession>A0A2D4HYD2</accession>
<organism evidence="1">
    <name type="scientific">Micrurus lemniscatus lemniscatus</name>
    <dbReference type="NCBI Taxonomy" id="129467"/>
    <lineage>
        <taxon>Eukaryota</taxon>
        <taxon>Metazoa</taxon>
        <taxon>Chordata</taxon>
        <taxon>Craniata</taxon>
        <taxon>Vertebrata</taxon>
        <taxon>Euteleostomi</taxon>
        <taxon>Lepidosauria</taxon>
        <taxon>Squamata</taxon>
        <taxon>Bifurcata</taxon>
        <taxon>Unidentata</taxon>
        <taxon>Episquamata</taxon>
        <taxon>Toxicofera</taxon>
        <taxon>Serpentes</taxon>
        <taxon>Colubroidea</taxon>
        <taxon>Elapidae</taxon>
        <taxon>Elapinae</taxon>
        <taxon>Micrurus</taxon>
    </lineage>
</organism>
<protein>
    <submittedName>
        <fullName evidence="1">Uncharacterized protein</fullName>
    </submittedName>
</protein>
<reference evidence="1" key="2">
    <citation type="submission" date="2017-11" db="EMBL/GenBank/DDBJ databases">
        <title>Coralsnake Venomics: Analyses of Venom Gland Transcriptomes and Proteomes of Six Brazilian Taxa.</title>
        <authorList>
            <person name="Aird S.D."/>
            <person name="Jorge da Silva N."/>
            <person name="Qiu L."/>
            <person name="Villar-Briones A."/>
            <person name="Aparecida-Saddi V."/>
            <person name="Campos-Telles M.P."/>
            <person name="Grau M."/>
            <person name="Mikheyev A.S."/>
        </authorList>
    </citation>
    <scope>NUCLEOTIDE SEQUENCE</scope>
    <source>
        <tissue evidence="1">Venom_gland</tissue>
    </source>
</reference>
<dbReference type="AlphaFoldDB" id="A0A2D4HYD2"/>
<name>A0A2D4HYD2_MICLE</name>
<dbReference type="EMBL" id="IACK01065541">
    <property type="protein sequence ID" value="LAA76963.1"/>
    <property type="molecule type" value="Transcribed_RNA"/>
</dbReference>